<dbReference type="AlphaFoldDB" id="N1R0K5"/>
<dbReference type="GO" id="GO:0009707">
    <property type="term" value="C:chloroplast outer membrane"/>
    <property type="evidence" value="ECO:0007669"/>
    <property type="project" value="UniProtKB-SubCell"/>
</dbReference>
<keyword evidence="1" id="KW-0934">Plastid</keyword>
<dbReference type="EnsemblPlants" id="EMT15527">
    <property type="protein sequence ID" value="EMT15527"/>
    <property type="gene ID" value="F775_09985"/>
</dbReference>
<name>N1R0K5_AEGTA</name>
<protein>
    <submittedName>
        <fullName evidence="5">Outer envelope protein of 80 kDa</fullName>
    </submittedName>
</protein>
<evidence type="ECO:0000259" key="4">
    <source>
        <dbReference type="Pfam" id="PF01103"/>
    </source>
</evidence>
<dbReference type="PANTHER" id="PTHR12815:SF40">
    <property type="entry name" value="OUTER ENVELOPE PROTEIN 36, CHLOROPLASTIC-RELATED"/>
    <property type="match status" value="1"/>
</dbReference>
<keyword evidence="1" id="KW-1002">Plastid outer membrane</keyword>
<dbReference type="Gene3D" id="2.40.160.50">
    <property type="entry name" value="membrane protein fhac: a member of the omp85/tpsb transporter family"/>
    <property type="match status" value="1"/>
</dbReference>
<evidence type="ECO:0000256" key="1">
    <source>
        <dbReference type="ARBA" id="ARBA00022805"/>
    </source>
</evidence>
<sequence length="309" mass="33090">MGAQQSVNAGKAKVDLHVDLTHMLCEALLLPPLSSSSATISQIVGRISLKHPSLFGRSEKLDVILDKGVNDSNVVVAFRRPRPEWLSQQSFVIQHIRPVNNDGRSIARDHEGFPLTCSGNLHDNMIILKQESGYADVKDNSFLRVNFQMEQGLPLVPKSLTFNRVKCAVSKGIKLGPTFLVTSLTGGSIVGDMAPYQAFAIGGLGSVRGYGEGAVGSGRLCLIGNCEYTVPLAKNLEGSLFMDCGSDLGSARHVPGNPALRQGKPGFGVGFGYGVHFNTDIGQIRVDYAMNAFSRKTFYFSINTGGAGS</sequence>
<reference evidence="5" key="1">
    <citation type="submission" date="2015-06" db="UniProtKB">
        <authorList>
            <consortium name="EnsemblPlants"/>
        </authorList>
    </citation>
    <scope>IDENTIFICATION</scope>
</reference>
<feature type="domain" description="Bacterial surface antigen (D15)" evidence="4">
    <location>
        <begin position="61"/>
        <end position="303"/>
    </location>
</feature>
<dbReference type="PANTHER" id="PTHR12815">
    <property type="entry name" value="SORTING AND ASSEMBLY MACHINERY SAMM50 PROTEIN FAMILY MEMBER"/>
    <property type="match status" value="1"/>
</dbReference>
<dbReference type="InterPro" id="IPR000184">
    <property type="entry name" value="Bac_surfAg_D15"/>
</dbReference>
<dbReference type="GO" id="GO:0009793">
    <property type="term" value="P:embryo development ending in seed dormancy"/>
    <property type="evidence" value="ECO:0007669"/>
    <property type="project" value="TreeGrafter"/>
</dbReference>
<evidence type="ECO:0000256" key="3">
    <source>
        <dbReference type="ARBA" id="ARBA00024013"/>
    </source>
</evidence>
<dbReference type="InterPro" id="IPR039910">
    <property type="entry name" value="D15-like"/>
</dbReference>
<dbReference type="GO" id="GO:0009658">
    <property type="term" value="P:chloroplast organization"/>
    <property type="evidence" value="ECO:0007669"/>
    <property type="project" value="TreeGrafter"/>
</dbReference>
<keyword evidence="2" id="KW-0472">Membrane</keyword>
<accession>N1R0K5</accession>
<comment type="subcellular location">
    <subcellularLocation>
        <location evidence="3">Plastid</location>
        <location evidence="3">Chloroplast outer membrane</location>
    </subcellularLocation>
</comment>
<evidence type="ECO:0000256" key="2">
    <source>
        <dbReference type="ARBA" id="ARBA00023136"/>
    </source>
</evidence>
<organism evidence="5">
    <name type="scientific">Aegilops tauschii</name>
    <name type="common">Tausch's goatgrass</name>
    <name type="synonym">Aegilops squarrosa</name>
    <dbReference type="NCBI Taxonomy" id="37682"/>
    <lineage>
        <taxon>Eukaryota</taxon>
        <taxon>Viridiplantae</taxon>
        <taxon>Streptophyta</taxon>
        <taxon>Embryophyta</taxon>
        <taxon>Tracheophyta</taxon>
        <taxon>Spermatophyta</taxon>
        <taxon>Magnoliopsida</taxon>
        <taxon>Liliopsida</taxon>
        <taxon>Poales</taxon>
        <taxon>Poaceae</taxon>
        <taxon>BOP clade</taxon>
        <taxon>Pooideae</taxon>
        <taxon>Triticodae</taxon>
        <taxon>Triticeae</taxon>
        <taxon>Triticinae</taxon>
        <taxon>Aegilops</taxon>
    </lineage>
</organism>
<evidence type="ECO:0000313" key="5">
    <source>
        <dbReference type="EnsemblPlants" id="EMT15527"/>
    </source>
</evidence>
<dbReference type="Pfam" id="PF01103">
    <property type="entry name" value="Omp85"/>
    <property type="match status" value="1"/>
</dbReference>
<proteinExistence type="predicted"/>